<name>F7XAZ8_SINMM</name>
<evidence type="ECO:0000256" key="2">
    <source>
        <dbReference type="ARBA" id="ARBA00011752"/>
    </source>
</evidence>
<gene>
    <name evidence="4" type="ordered locus">SM11_pC1324</name>
</gene>
<protein>
    <submittedName>
        <fullName evidence="4">Uncharacterized protein</fullName>
    </submittedName>
</protein>
<dbReference type="Pfam" id="PF03892">
    <property type="entry name" value="NapB"/>
    <property type="match status" value="1"/>
</dbReference>
<evidence type="ECO:0000256" key="3">
    <source>
        <dbReference type="SAM" id="MobiDB-lite"/>
    </source>
</evidence>
<evidence type="ECO:0000313" key="5">
    <source>
        <dbReference type="Proteomes" id="UP000009045"/>
    </source>
</evidence>
<dbReference type="InterPro" id="IPR036280">
    <property type="entry name" value="Multihaem_cyt_sf"/>
</dbReference>
<comment type="subunit">
    <text evidence="2">Component of the periplasmic nitrate reductase NapAB complex composed of NapA and NapB.</text>
</comment>
<reference evidence="4 5" key="1">
    <citation type="journal article" date="2011" name="J. Biotechnol.">
        <title>The complete genome sequence of the dominant Sinorhizobium meliloti field isolate SM11 extends the S. meliloti pan-genome.</title>
        <authorList>
            <person name="Schneiker-Bekel S."/>
            <person name="Wibberg D."/>
            <person name="Bekel T."/>
            <person name="Blom J."/>
            <person name="Linke B."/>
            <person name="Neuweger H."/>
            <person name="Stiens M."/>
            <person name="Vorholter F.J."/>
            <person name="Weidner S."/>
            <person name="Goesmann A."/>
            <person name="Puhler A."/>
            <person name="Schluter A."/>
        </authorList>
    </citation>
    <scope>NUCLEOTIDE SEQUENCE [LARGE SCALE GENOMIC DNA]</scope>
    <source>
        <strain evidence="4 5">SM11</strain>
        <plasmid evidence="5">pSmeSM11c</plasmid>
    </source>
</reference>
<sequence length="63" mass="7105">MPTGPFKQAGSRWATHDDVRKERAYPDQPPVIPHSIEGYHFRSTPTDAFPATSANSRRSPARR</sequence>
<comment type="function">
    <text evidence="1">Electron transfer subunit of the periplasmic nitrate reductase complex NapAB. Receives electrons from the membrane-anchored tetraheme c-type NapC protein and transfers these to NapA subunit, thus allowing electron flow between membrane and periplasm. Essential for periplasmic nitrate reduction with nitrate as the terminal electron acceptor.</text>
</comment>
<dbReference type="Proteomes" id="UP000009045">
    <property type="component" value="Plasmid pSmeSM11c"/>
</dbReference>
<dbReference type="HOGENOM" id="CLU_2883528_0_0_5"/>
<organism evidence="4 5">
    <name type="scientific">Sinorhizobium meliloti (strain SM11)</name>
    <dbReference type="NCBI Taxonomy" id="707241"/>
    <lineage>
        <taxon>Bacteria</taxon>
        <taxon>Pseudomonadati</taxon>
        <taxon>Pseudomonadota</taxon>
        <taxon>Alphaproteobacteria</taxon>
        <taxon>Hyphomicrobiales</taxon>
        <taxon>Rhizobiaceae</taxon>
        <taxon>Sinorhizobium/Ensifer group</taxon>
        <taxon>Sinorhizobium</taxon>
    </lineage>
</organism>
<feature type="compositionally biased region" description="Basic and acidic residues" evidence="3">
    <location>
        <begin position="14"/>
        <end position="25"/>
    </location>
</feature>
<dbReference type="InterPro" id="IPR005591">
    <property type="entry name" value="NapB"/>
</dbReference>
<proteinExistence type="predicted"/>
<feature type="compositionally biased region" description="Polar residues" evidence="3">
    <location>
        <begin position="52"/>
        <end position="63"/>
    </location>
</feature>
<evidence type="ECO:0000256" key="1">
    <source>
        <dbReference type="ARBA" id="ARBA00002599"/>
    </source>
</evidence>
<geneLocation type="plasmid" evidence="4 5">
    <name>pSmeSM11c</name>
</geneLocation>
<dbReference type="AlphaFoldDB" id="F7XAZ8"/>
<dbReference type="KEGG" id="smx:SM11_pC1324"/>
<accession>F7XAZ8</accession>
<feature type="region of interest" description="Disordered" evidence="3">
    <location>
        <begin position="1"/>
        <end position="63"/>
    </location>
</feature>
<dbReference type="EMBL" id="CP001831">
    <property type="protein sequence ID" value="AEH82397.1"/>
    <property type="molecule type" value="Genomic_DNA"/>
</dbReference>
<dbReference type="GO" id="GO:0009061">
    <property type="term" value="P:anaerobic respiration"/>
    <property type="evidence" value="ECO:0007669"/>
    <property type="project" value="InterPro"/>
</dbReference>
<keyword evidence="4" id="KW-0614">Plasmid</keyword>
<dbReference type="SUPFAM" id="SSF48695">
    <property type="entry name" value="Multiheme cytochromes"/>
    <property type="match status" value="1"/>
</dbReference>
<evidence type="ECO:0000313" key="4">
    <source>
        <dbReference type="EMBL" id="AEH82397.1"/>
    </source>
</evidence>